<accession>A0A1M6HX03</accession>
<reference evidence="3 4" key="1">
    <citation type="submission" date="2016-11" db="EMBL/GenBank/DDBJ databases">
        <authorList>
            <person name="Jaros S."/>
            <person name="Januszkiewicz K."/>
            <person name="Wedrychowicz H."/>
        </authorList>
    </citation>
    <scope>NUCLEOTIDE SEQUENCE [LARGE SCALE GENOMIC DNA]</scope>
    <source>
        <strain evidence="3 4">DSM 12906</strain>
    </source>
</reference>
<sequence length="566" mass="60816">MSLATIFGFLIPVLVIGMWVMAIAGMRRLSSGRPAVDAGTFRRFFQYGLLYAVLILAAVGTTEVLTWLFQGRPDDWYVTGGGVARSLAFVLVGAPAAATIALVTRRGRRRDPAENDSHLYAIYLTITPLTAMLLATWSLSGLLARLLGPGRDFDAGDAVGFVVWGAVWLTHWIVARRSLGERNAPHLFLGSFVGLVVASVGLYRTIGASLDVIVRQDAFITTTYPLAAAVGTLVAGVLVWVRYWLTAANPLRTGNLRLVYVLVFGVGGGLVLWLVAASRILWTVLVWFIGDPASRYAPQFFGDTTYDVGMLVVGALLWWYHRALLEDDMARSEVPRIYEYLVSGIALTAAATGVGTVLVAFIESITPGIDIGLTTMNTLLAAVTLLLVGVPVWWVFWKRIRRAVEGDAPTEVSSLTRRIYLVVLFGVVGVVAVGALVLVAYTFLQDAVNGQVGLATLRSMRYGLGTLVAAAAVSAYHWSVFRQDRSVAKPEAPRGPRSVVLVGAPADELAQDIARATGARVESWTRLDGAGGWDQDSVLTAIEGHEGHDLLVLSGPDGPGVIVVAR</sequence>
<feature type="transmembrane region" description="Helical" evidence="1">
    <location>
        <begin position="47"/>
        <end position="70"/>
    </location>
</feature>
<feature type="transmembrane region" description="Helical" evidence="1">
    <location>
        <begin position="6"/>
        <end position="26"/>
    </location>
</feature>
<proteinExistence type="predicted"/>
<feature type="transmembrane region" description="Helical" evidence="1">
    <location>
        <begin position="308"/>
        <end position="325"/>
    </location>
</feature>
<evidence type="ECO:0000313" key="4">
    <source>
        <dbReference type="Proteomes" id="UP000184512"/>
    </source>
</evidence>
<feature type="transmembrane region" description="Helical" evidence="1">
    <location>
        <begin position="158"/>
        <end position="175"/>
    </location>
</feature>
<feature type="transmembrane region" description="Helical" evidence="1">
    <location>
        <begin position="257"/>
        <end position="288"/>
    </location>
</feature>
<keyword evidence="1" id="KW-0472">Membrane</keyword>
<dbReference type="RefSeq" id="WP_073187969.1">
    <property type="nucleotide sequence ID" value="NZ_FQZG01000035.1"/>
</dbReference>
<evidence type="ECO:0000259" key="2">
    <source>
        <dbReference type="Pfam" id="PF18920"/>
    </source>
</evidence>
<feature type="domain" description="DUF5671" evidence="2">
    <location>
        <begin position="43"/>
        <end position="164"/>
    </location>
</feature>
<feature type="transmembrane region" description="Helical" evidence="1">
    <location>
        <begin position="119"/>
        <end position="138"/>
    </location>
</feature>
<keyword evidence="1" id="KW-1133">Transmembrane helix</keyword>
<feature type="transmembrane region" description="Helical" evidence="1">
    <location>
        <begin position="187"/>
        <end position="206"/>
    </location>
</feature>
<keyword evidence="1" id="KW-0812">Transmembrane</keyword>
<name>A0A1M6HX03_9ACTN</name>
<feature type="transmembrane region" description="Helical" evidence="1">
    <location>
        <begin position="226"/>
        <end position="245"/>
    </location>
</feature>
<feature type="transmembrane region" description="Helical" evidence="1">
    <location>
        <begin position="374"/>
        <end position="397"/>
    </location>
</feature>
<evidence type="ECO:0000313" key="3">
    <source>
        <dbReference type="EMBL" id="SHJ26752.1"/>
    </source>
</evidence>
<feature type="transmembrane region" description="Helical" evidence="1">
    <location>
        <begin position="418"/>
        <end position="442"/>
    </location>
</feature>
<gene>
    <name evidence="3" type="ORF">SAMN02745244_02098</name>
</gene>
<dbReference type="Pfam" id="PF18920">
    <property type="entry name" value="DUF5671"/>
    <property type="match status" value="2"/>
</dbReference>
<organism evidence="3 4">
    <name type="scientific">Tessaracoccus bendigoensis DSM 12906</name>
    <dbReference type="NCBI Taxonomy" id="1123357"/>
    <lineage>
        <taxon>Bacteria</taxon>
        <taxon>Bacillati</taxon>
        <taxon>Actinomycetota</taxon>
        <taxon>Actinomycetes</taxon>
        <taxon>Propionibacteriales</taxon>
        <taxon>Propionibacteriaceae</taxon>
        <taxon>Tessaracoccus</taxon>
    </lineage>
</organism>
<feature type="domain" description="DUF5671" evidence="2">
    <location>
        <begin position="336"/>
        <end position="472"/>
    </location>
</feature>
<dbReference type="EMBL" id="FQZG01000035">
    <property type="protein sequence ID" value="SHJ26752.1"/>
    <property type="molecule type" value="Genomic_DNA"/>
</dbReference>
<evidence type="ECO:0000256" key="1">
    <source>
        <dbReference type="SAM" id="Phobius"/>
    </source>
</evidence>
<dbReference type="STRING" id="1123357.SAMN02745244_02098"/>
<dbReference type="Proteomes" id="UP000184512">
    <property type="component" value="Unassembled WGS sequence"/>
</dbReference>
<feature type="transmembrane region" description="Helical" evidence="1">
    <location>
        <begin position="337"/>
        <end position="362"/>
    </location>
</feature>
<dbReference type="AlphaFoldDB" id="A0A1M6HX03"/>
<protein>
    <recommendedName>
        <fullName evidence="2">DUF5671 domain-containing protein</fullName>
    </recommendedName>
</protein>
<dbReference type="InterPro" id="IPR043728">
    <property type="entry name" value="DUF5671"/>
</dbReference>
<feature type="transmembrane region" description="Helical" evidence="1">
    <location>
        <begin position="462"/>
        <end position="481"/>
    </location>
</feature>
<keyword evidence="4" id="KW-1185">Reference proteome</keyword>
<dbReference type="OrthoDB" id="4819984at2"/>
<feature type="transmembrane region" description="Helical" evidence="1">
    <location>
        <begin position="82"/>
        <end position="103"/>
    </location>
</feature>